<feature type="domain" description="SCP" evidence="3">
    <location>
        <begin position="204"/>
        <end position="318"/>
    </location>
</feature>
<protein>
    <recommendedName>
        <fullName evidence="3">SCP domain-containing protein</fullName>
    </recommendedName>
</protein>
<dbReference type="EMBL" id="SPLM01000146">
    <property type="protein sequence ID" value="TMW56084.1"/>
    <property type="molecule type" value="Genomic_DNA"/>
</dbReference>
<dbReference type="PANTHER" id="PTHR31157:SF1">
    <property type="entry name" value="SCP DOMAIN-CONTAINING PROTEIN"/>
    <property type="match status" value="1"/>
</dbReference>
<feature type="compositionally biased region" description="Pro residues" evidence="1">
    <location>
        <begin position="163"/>
        <end position="193"/>
    </location>
</feature>
<dbReference type="Pfam" id="PF00188">
    <property type="entry name" value="CAP"/>
    <property type="match status" value="2"/>
</dbReference>
<dbReference type="InterPro" id="IPR035940">
    <property type="entry name" value="CAP_sf"/>
</dbReference>
<evidence type="ECO:0000259" key="3">
    <source>
        <dbReference type="Pfam" id="PF00188"/>
    </source>
</evidence>
<dbReference type="InterPro" id="IPR014044">
    <property type="entry name" value="CAP_dom"/>
</dbReference>
<evidence type="ECO:0000313" key="4">
    <source>
        <dbReference type="EMBL" id="TMW56084.1"/>
    </source>
</evidence>
<feature type="domain" description="SCP" evidence="3">
    <location>
        <begin position="33"/>
        <end position="147"/>
    </location>
</feature>
<dbReference type="PANTHER" id="PTHR31157">
    <property type="entry name" value="SCP DOMAIN-CONTAINING PROTEIN"/>
    <property type="match status" value="1"/>
</dbReference>
<organism evidence="4 5">
    <name type="scientific">Pythium oligandrum</name>
    <name type="common">Mycoparasitic fungus</name>
    <dbReference type="NCBI Taxonomy" id="41045"/>
    <lineage>
        <taxon>Eukaryota</taxon>
        <taxon>Sar</taxon>
        <taxon>Stramenopiles</taxon>
        <taxon>Oomycota</taxon>
        <taxon>Peronosporomycetes</taxon>
        <taxon>Pythiales</taxon>
        <taxon>Pythiaceae</taxon>
        <taxon>Pythium</taxon>
    </lineage>
</organism>
<evidence type="ECO:0000256" key="2">
    <source>
        <dbReference type="SAM" id="SignalP"/>
    </source>
</evidence>
<feature type="region of interest" description="Disordered" evidence="1">
    <location>
        <begin position="59"/>
        <end position="80"/>
    </location>
</feature>
<feature type="region of interest" description="Disordered" evidence="1">
    <location>
        <begin position="346"/>
        <end position="365"/>
    </location>
</feature>
<keyword evidence="2" id="KW-0732">Signal</keyword>
<keyword evidence="5" id="KW-1185">Reference proteome</keyword>
<accession>A0A8K1FCR1</accession>
<reference evidence="4" key="1">
    <citation type="submission" date="2019-03" db="EMBL/GenBank/DDBJ databases">
        <title>Long read genome sequence of the mycoparasitic Pythium oligandrum ATCC 38472 isolated from sugarbeet rhizosphere.</title>
        <authorList>
            <person name="Gaulin E."/>
        </authorList>
    </citation>
    <scope>NUCLEOTIDE SEQUENCE</scope>
    <source>
        <strain evidence="4">ATCC 38472_TT</strain>
    </source>
</reference>
<dbReference type="AlphaFoldDB" id="A0A8K1FCR1"/>
<comment type="caution">
    <text evidence="4">The sequence shown here is derived from an EMBL/GenBank/DDBJ whole genome shotgun (WGS) entry which is preliminary data.</text>
</comment>
<evidence type="ECO:0000313" key="5">
    <source>
        <dbReference type="Proteomes" id="UP000794436"/>
    </source>
</evidence>
<dbReference type="SUPFAM" id="SSF55797">
    <property type="entry name" value="PR-1-like"/>
    <property type="match status" value="2"/>
</dbReference>
<gene>
    <name evidence="4" type="ORF">Poli38472_008732</name>
</gene>
<feature type="region of interest" description="Disordered" evidence="1">
    <location>
        <begin position="143"/>
        <end position="202"/>
    </location>
</feature>
<feature type="compositionally biased region" description="Basic and acidic residues" evidence="1">
    <location>
        <begin position="60"/>
        <end position="76"/>
    </location>
</feature>
<dbReference type="Gene3D" id="3.40.33.10">
    <property type="entry name" value="CAP"/>
    <property type="match status" value="2"/>
</dbReference>
<dbReference type="CDD" id="cd05379">
    <property type="entry name" value="CAP_bacterial"/>
    <property type="match status" value="2"/>
</dbReference>
<evidence type="ECO:0000256" key="1">
    <source>
        <dbReference type="SAM" id="MobiDB-lite"/>
    </source>
</evidence>
<sequence length="365" mass="38566">MHGFRPLALTLAALTALVAQSEAADANMMKEMLDAVNAERAKAGLGPFCYNSKLNAAAQKHSEDQARNNRMTHDGSDGADMAARASREGYKWQGLGENVAAGQRSVADVMNSWMNSDGHRANILGGSSHFGMGYSKGSDTPYWTQDFGSGQDEGCDVSISEPVPVPAPAPEPAPAPAPAPEPAPAPAPAPAPQPAASSMQREMLDAVNSERAKAGLQPYCLNSKLIAAAQKHSEDQAKNNKLTHDGSDGVNFADRAKREGYNWQGLAENVAAGQQSVADVMKSLMDSEGHKANILGGHTHFGMGYAKGGDTPYWTQEFGSGQDEKCDTATETRSMDSFIGAPVEVSTNTTSSTESHEYSFTDLAN</sequence>
<feature type="signal peptide" evidence="2">
    <location>
        <begin position="1"/>
        <end position="23"/>
    </location>
</feature>
<proteinExistence type="predicted"/>
<name>A0A8K1FCR1_PYTOL</name>
<dbReference type="OrthoDB" id="118485at2759"/>
<feature type="chain" id="PRO_5035453993" description="SCP domain-containing protein" evidence="2">
    <location>
        <begin position="24"/>
        <end position="365"/>
    </location>
</feature>
<dbReference type="Proteomes" id="UP000794436">
    <property type="component" value="Unassembled WGS sequence"/>
</dbReference>